<dbReference type="Gene3D" id="3.40.640.10">
    <property type="entry name" value="Type I PLP-dependent aspartate aminotransferase-like (Major domain)"/>
    <property type="match status" value="1"/>
</dbReference>
<dbReference type="PANTHER" id="PTHR11808">
    <property type="entry name" value="TRANS-SULFURATION ENZYME FAMILY MEMBER"/>
    <property type="match status" value="1"/>
</dbReference>
<dbReference type="GO" id="GO:0005737">
    <property type="term" value="C:cytoplasm"/>
    <property type="evidence" value="ECO:0007669"/>
    <property type="project" value="TreeGrafter"/>
</dbReference>
<dbReference type="SUPFAM" id="SSF53383">
    <property type="entry name" value="PLP-dependent transferases"/>
    <property type="match status" value="1"/>
</dbReference>
<dbReference type="GO" id="GO:0030170">
    <property type="term" value="F:pyridoxal phosphate binding"/>
    <property type="evidence" value="ECO:0007669"/>
    <property type="project" value="InterPro"/>
</dbReference>
<proteinExistence type="inferred from homology"/>
<dbReference type="GO" id="GO:0009086">
    <property type="term" value="P:methionine biosynthetic process"/>
    <property type="evidence" value="ECO:0007669"/>
    <property type="project" value="UniProtKB-ARBA"/>
</dbReference>
<dbReference type="Pfam" id="PF01053">
    <property type="entry name" value="Cys_Met_Meta_PP"/>
    <property type="match status" value="1"/>
</dbReference>
<dbReference type="OrthoDB" id="9805807at2"/>
<dbReference type="GO" id="GO:0016846">
    <property type="term" value="F:carbon-sulfur lyase activity"/>
    <property type="evidence" value="ECO:0007669"/>
    <property type="project" value="TreeGrafter"/>
</dbReference>
<dbReference type="FunFam" id="3.90.1150.10:FF:000033">
    <property type="entry name" value="Cystathionine gamma-synthase"/>
    <property type="match status" value="1"/>
</dbReference>
<dbReference type="CDD" id="cd00614">
    <property type="entry name" value="CGS_like"/>
    <property type="match status" value="1"/>
</dbReference>
<sequence>MSDRRNHQPGFATRAIHHGYDPATAQGALTPPIYMTSTYAFGSTEEGAALFRGEREGYIYGRTKNPTQALLETRLADLEGAEAGLALASGMAAISATLQTLCQAGDRIVADRILYGNTFALLSKGLSRFGITTEFVDFTDAAAVETALSTPAKLVYFETPANPNLRVIDIARISTLARTAGALTVVDNTFATPVLQRPIALGADLVVHSATKYLGGHGDLLAGVVVGPAALVAEIRGHGLRFLTGATISPLTAFLILRGLKTLELRLGQHVRSATAVAQLLQDHPAVARLYYPGLPSHPQHAVAARQMSGGGGLVAFELKGGFEAGVGFMDRVQLAHRAVSLGDAETLVQHPASMTHAAYGAEERARHGIPDGLVRLSIGLETTDDILDDIVAALGR</sequence>
<reference evidence="5 6" key="1">
    <citation type="submission" date="2019-04" db="EMBL/GenBank/DDBJ databases">
        <title>Draft Whole-Genome sequence of the purple photosynthetic bacterium Rhodobacter capsulatus SP108 with an indigenous class A beta-lactamase.</title>
        <authorList>
            <person name="Robertson S."/>
            <person name="Meyer T.E."/>
            <person name="Kyndt J.A."/>
        </authorList>
    </citation>
    <scope>NUCLEOTIDE SEQUENCE [LARGE SCALE GENOMIC DNA]</scope>
    <source>
        <strain evidence="5 6">SP108</strain>
    </source>
</reference>
<feature type="modified residue" description="N6-(pyridoxal phosphate)lysine" evidence="3">
    <location>
        <position position="212"/>
    </location>
</feature>
<name>A0A4U1JLN6_RHOCA</name>
<dbReference type="InterPro" id="IPR015421">
    <property type="entry name" value="PyrdxlP-dep_Trfase_major"/>
</dbReference>
<comment type="similarity">
    <text evidence="4">Belongs to the trans-sulfuration enzymes family.</text>
</comment>
<evidence type="ECO:0000256" key="4">
    <source>
        <dbReference type="RuleBase" id="RU362118"/>
    </source>
</evidence>
<comment type="caution">
    <text evidence="5">The sequence shown here is derived from an EMBL/GenBank/DDBJ whole genome shotgun (WGS) entry which is preliminary data.</text>
</comment>
<dbReference type="GO" id="GO:0019346">
    <property type="term" value="P:transsulfuration"/>
    <property type="evidence" value="ECO:0007669"/>
    <property type="project" value="InterPro"/>
</dbReference>
<dbReference type="InterPro" id="IPR000277">
    <property type="entry name" value="Cys/Met-Metab_PyrdxlP-dep_enz"/>
</dbReference>
<keyword evidence="2 3" id="KW-0663">Pyridoxal phosphate</keyword>
<dbReference type="AlphaFoldDB" id="A0A4U1JLN6"/>
<dbReference type="RefSeq" id="WP_136909064.1">
    <property type="nucleotide sequence ID" value="NZ_SWJZ01000100.1"/>
</dbReference>
<dbReference type="InterPro" id="IPR015424">
    <property type="entry name" value="PyrdxlP-dep_Trfase"/>
</dbReference>
<protein>
    <submittedName>
        <fullName evidence="5">Aminotransferase class I/II-fold pyridoxal phosphate-dependent enzyme</fullName>
    </submittedName>
</protein>
<keyword evidence="5" id="KW-0808">Transferase</keyword>
<keyword evidence="5" id="KW-0032">Aminotransferase</keyword>
<gene>
    <name evidence="5" type="ORF">FBT96_17865</name>
</gene>
<dbReference type="Proteomes" id="UP000310597">
    <property type="component" value="Unassembled WGS sequence"/>
</dbReference>
<dbReference type="InterPro" id="IPR054542">
    <property type="entry name" value="Cys_met_metab_PP"/>
</dbReference>
<dbReference type="EMBL" id="SWJZ01000100">
    <property type="protein sequence ID" value="TKD14543.1"/>
    <property type="molecule type" value="Genomic_DNA"/>
</dbReference>
<dbReference type="PANTHER" id="PTHR11808:SF80">
    <property type="entry name" value="CYSTATHIONINE GAMMA-LYASE"/>
    <property type="match status" value="1"/>
</dbReference>
<comment type="cofactor">
    <cofactor evidence="1 4">
        <name>pyridoxal 5'-phosphate</name>
        <dbReference type="ChEBI" id="CHEBI:597326"/>
    </cofactor>
</comment>
<evidence type="ECO:0000256" key="1">
    <source>
        <dbReference type="ARBA" id="ARBA00001933"/>
    </source>
</evidence>
<dbReference type="GO" id="GO:0008483">
    <property type="term" value="F:transaminase activity"/>
    <property type="evidence" value="ECO:0007669"/>
    <property type="project" value="UniProtKB-KW"/>
</dbReference>
<dbReference type="PIRSF" id="PIRSF001434">
    <property type="entry name" value="CGS"/>
    <property type="match status" value="1"/>
</dbReference>
<dbReference type="PROSITE" id="PS00868">
    <property type="entry name" value="CYS_MET_METAB_PP"/>
    <property type="match status" value="1"/>
</dbReference>
<evidence type="ECO:0000256" key="2">
    <source>
        <dbReference type="ARBA" id="ARBA00022898"/>
    </source>
</evidence>
<evidence type="ECO:0000313" key="6">
    <source>
        <dbReference type="Proteomes" id="UP000310597"/>
    </source>
</evidence>
<organism evidence="5 6">
    <name type="scientific">Rhodobacter capsulatus</name>
    <name type="common">Rhodopseudomonas capsulata</name>
    <dbReference type="NCBI Taxonomy" id="1061"/>
    <lineage>
        <taxon>Bacteria</taxon>
        <taxon>Pseudomonadati</taxon>
        <taxon>Pseudomonadota</taxon>
        <taxon>Alphaproteobacteria</taxon>
        <taxon>Rhodobacterales</taxon>
        <taxon>Rhodobacter group</taxon>
        <taxon>Rhodobacter</taxon>
    </lineage>
</organism>
<dbReference type="FunFam" id="3.40.640.10:FF:000046">
    <property type="entry name" value="Cystathionine gamma-lyase"/>
    <property type="match status" value="1"/>
</dbReference>
<evidence type="ECO:0000313" key="5">
    <source>
        <dbReference type="EMBL" id="TKD14543.1"/>
    </source>
</evidence>
<dbReference type="InterPro" id="IPR015422">
    <property type="entry name" value="PyrdxlP-dep_Trfase_small"/>
</dbReference>
<evidence type="ECO:0000256" key="3">
    <source>
        <dbReference type="PIRSR" id="PIRSR001434-2"/>
    </source>
</evidence>
<dbReference type="Gene3D" id="3.90.1150.10">
    <property type="entry name" value="Aspartate Aminotransferase, domain 1"/>
    <property type="match status" value="1"/>
</dbReference>
<accession>A0A4U1JLN6</accession>